<sequence>MASPNASSSAGVPDSPGARALAALTNPSRRWWKSVSRTGTTRNADRAGIPAASRSSHVFSLSALSRSAARSSSRSHATSDVGVDRFRQRALQRALQRRDVGRDDVIADNLNLDADEGDGAGAEATRSLWNVVARHTEAALSKRNRRIFLWSGTFAGMFSFLYTTQKLYLELQKPVQLDSSLPSSDSLSQAAAAERKVVPTGNTTCR</sequence>
<evidence type="ECO:0000256" key="1">
    <source>
        <dbReference type="SAM" id="MobiDB-lite"/>
    </source>
</evidence>
<accession>A0AA40EP94</accession>
<name>A0AA40EP94_9PEZI</name>
<proteinExistence type="predicted"/>
<dbReference type="EMBL" id="JAUKUD010000005">
    <property type="protein sequence ID" value="KAK0742977.1"/>
    <property type="molecule type" value="Genomic_DNA"/>
</dbReference>
<reference evidence="2" key="1">
    <citation type="submission" date="2023-06" db="EMBL/GenBank/DDBJ databases">
        <title>Genome-scale phylogeny and comparative genomics of the fungal order Sordariales.</title>
        <authorList>
            <consortium name="Lawrence Berkeley National Laboratory"/>
            <person name="Hensen N."/>
            <person name="Bonometti L."/>
            <person name="Westerberg I."/>
            <person name="Brannstrom I.O."/>
            <person name="Guillou S."/>
            <person name="Cros-Aarteil S."/>
            <person name="Calhoun S."/>
            <person name="Haridas S."/>
            <person name="Kuo A."/>
            <person name="Mondo S."/>
            <person name="Pangilinan J."/>
            <person name="Riley R."/>
            <person name="LaButti K."/>
            <person name="Andreopoulos B."/>
            <person name="Lipzen A."/>
            <person name="Chen C."/>
            <person name="Yanf M."/>
            <person name="Daum C."/>
            <person name="Ng V."/>
            <person name="Clum A."/>
            <person name="Steindorff A."/>
            <person name="Ohm R."/>
            <person name="Martin F."/>
            <person name="Silar P."/>
            <person name="Natvig D."/>
            <person name="Lalanne C."/>
            <person name="Gautier V."/>
            <person name="Ament-velasquez S.L."/>
            <person name="Kruys A."/>
            <person name="Hutchinson M.I."/>
            <person name="Powell A.J."/>
            <person name="Barry K."/>
            <person name="Miller A.N."/>
            <person name="Grigoriev I.V."/>
            <person name="Debuchy R."/>
            <person name="Gladieux P."/>
            <person name="Thoren M.H."/>
            <person name="Johannesson H."/>
        </authorList>
    </citation>
    <scope>NUCLEOTIDE SEQUENCE</scope>
    <source>
        <strain evidence="2">SMH3187-1</strain>
    </source>
</reference>
<feature type="compositionally biased region" description="Polar residues" evidence="1">
    <location>
        <begin position="1"/>
        <end position="10"/>
    </location>
</feature>
<evidence type="ECO:0000313" key="3">
    <source>
        <dbReference type="Proteomes" id="UP001172155"/>
    </source>
</evidence>
<keyword evidence="3" id="KW-1185">Reference proteome</keyword>
<dbReference type="Proteomes" id="UP001172155">
    <property type="component" value="Unassembled WGS sequence"/>
</dbReference>
<evidence type="ECO:0000313" key="2">
    <source>
        <dbReference type="EMBL" id="KAK0742977.1"/>
    </source>
</evidence>
<gene>
    <name evidence="2" type="ORF">B0T18DRAFT_489834</name>
</gene>
<protein>
    <submittedName>
        <fullName evidence="2">Uncharacterized protein</fullName>
    </submittedName>
</protein>
<dbReference type="AlphaFoldDB" id="A0AA40EP94"/>
<organism evidence="2 3">
    <name type="scientific">Schizothecium vesticola</name>
    <dbReference type="NCBI Taxonomy" id="314040"/>
    <lineage>
        <taxon>Eukaryota</taxon>
        <taxon>Fungi</taxon>
        <taxon>Dikarya</taxon>
        <taxon>Ascomycota</taxon>
        <taxon>Pezizomycotina</taxon>
        <taxon>Sordariomycetes</taxon>
        <taxon>Sordariomycetidae</taxon>
        <taxon>Sordariales</taxon>
        <taxon>Schizotheciaceae</taxon>
        <taxon>Schizothecium</taxon>
    </lineage>
</organism>
<feature type="region of interest" description="Disordered" evidence="1">
    <location>
        <begin position="1"/>
        <end position="51"/>
    </location>
</feature>
<comment type="caution">
    <text evidence="2">The sequence shown here is derived from an EMBL/GenBank/DDBJ whole genome shotgun (WGS) entry which is preliminary data.</text>
</comment>